<proteinExistence type="predicted"/>
<dbReference type="OrthoDB" id="10068564at2759"/>
<keyword evidence="2" id="KW-0689">Ribosomal protein</keyword>
<name>A0A6G0VSL4_APHCR</name>
<organism evidence="2 3">
    <name type="scientific">Aphis craccivora</name>
    <name type="common">Cowpea aphid</name>
    <dbReference type="NCBI Taxonomy" id="307492"/>
    <lineage>
        <taxon>Eukaryota</taxon>
        <taxon>Metazoa</taxon>
        <taxon>Ecdysozoa</taxon>
        <taxon>Arthropoda</taxon>
        <taxon>Hexapoda</taxon>
        <taxon>Insecta</taxon>
        <taxon>Pterygota</taxon>
        <taxon>Neoptera</taxon>
        <taxon>Paraneoptera</taxon>
        <taxon>Hemiptera</taxon>
        <taxon>Sternorrhyncha</taxon>
        <taxon>Aphidomorpha</taxon>
        <taxon>Aphidoidea</taxon>
        <taxon>Aphididae</taxon>
        <taxon>Aphidini</taxon>
        <taxon>Aphis</taxon>
        <taxon>Aphis</taxon>
    </lineage>
</organism>
<feature type="non-terminal residue" evidence="2">
    <location>
        <position position="1"/>
    </location>
</feature>
<evidence type="ECO:0000313" key="2">
    <source>
        <dbReference type="EMBL" id="KAF0708054.1"/>
    </source>
</evidence>
<dbReference type="EMBL" id="VUJU01012298">
    <property type="protein sequence ID" value="KAF0708054.1"/>
    <property type="molecule type" value="Genomic_DNA"/>
</dbReference>
<dbReference type="AlphaFoldDB" id="A0A6G0VSL4"/>
<gene>
    <name evidence="2" type="ORF">FWK35_00032824</name>
</gene>
<accession>A0A6G0VSL4</accession>
<sequence length="103" mass="11758">QNDARNKNISATNSDARYAATEHKLEVGDTVLVKQKEVNKYSTPFNPEPLEIVEVKGTMITGRRDDPGQVTRNASHFKKIITEEPRRGERLKRTPKNFEDYTA</sequence>
<feature type="region of interest" description="Disordered" evidence="1">
    <location>
        <begin position="82"/>
        <end position="103"/>
    </location>
</feature>
<keyword evidence="3" id="KW-1185">Reference proteome</keyword>
<dbReference type="Proteomes" id="UP000478052">
    <property type="component" value="Unassembled WGS sequence"/>
</dbReference>
<dbReference type="GO" id="GO:0005840">
    <property type="term" value="C:ribosome"/>
    <property type="evidence" value="ECO:0007669"/>
    <property type="project" value="UniProtKB-KW"/>
</dbReference>
<evidence type="ECO:0000313" key="3">
    <source>
        <dbReference type="Proteomes" id="UP000478052"/>
    </source>
</evidence>
<reference evidence="2 3" key="1">
    <citation type="submission" date="2019-08" db="EMBL/GenBank/DDBJ databases">
        <title>Whole genome of Aphis craccivora.</title>
        <authorList>
            <person name="Voronova N.V."/>
            <person name="Shulinski R.S."/>
            <person name="Bandarenka Y.V."/>
            <person name="Zhorov D.G."/>
            <person name="Warner D."/>
        </authorList>
    </citation>
    <scope>NUCLEOTIDE SEQUENCE [LARGE SCALE GENOMIC DNA]</scope>
    <source>
        <strain evidence="2">180601</strain>
        <tissue evidence="2">Whole Body</tissue>
    </source>
</reference>
<comment type="caution">
    <text evidence="2">The sequence shown here is derived from an EMBL/GenBank/DDBJ whole genome shotgun (WGS) entry which is preliminary data.</text>
</comment>
<evidence type="ECO:0000256" key="1">
    <source>
        <dbReference type="SAM" id="MobiDB-lite"/>
    </source>
</evidence>
<keyword evidence="2" id="KW-0687">Ribonucleoprotein</keyword>
<protein>
    <submittedName>
        <fullName evidence="2">30S ribosomal protein S2</fullName>
    </submittedName>
</protein>